<reference evidence="1 2" key="1">
    <citation type="submission" date="2020-08" db="EMBL/GenBank/DDBJ databases">
        <title>Sequencing the genomes of 1000 actinobacteria strains.</title>
        <authorList>
            <person name="Klenk H.-P."/>
        </authorList>
    </citation>
    <scope>NUCLEOTIDE SEQUENCE [LARGE SCALE GENOMIC DNA]</scope>
    <source>
        <strain evidence="1 2">DSM 105369</strain>
    </source>
</reference>
<comment type="caution">
    <text evidence="1">The sequence shown here is derived from an EMBL/GenBank/DDBJ whole genome shotgun (WGS) entry which is preliminary data.</text>
</comment>
<sequence length="142" mass="14485">MTQTLCGRKVAVGVGTIIATLSKKASAQCQADGKQAIELKNYPSVSAAVLGLSAQRIGYVWTDSVSAATQAEKSNGQFVSVSDGTEAEPSGIAFPKDATGLSSAFRAGLQAIIDNGTYRRILAKYGLTSGAVTKAEVNGAVG</sequence>
<dbReference type="RefSeq" id="WP_183318883.1">
    <property type="nucleotide sequence ID" value="NZ_JACHVQ010000001.1"/>
</dbReference>
<accession>A0A839N7H6</accession>
<proteinExistence type="predicted"/>
<dbReference type="PANTHER" id="PTHR35936">
    <property type="entry name" value="MEMBRANE-BOUND LYTIC MUREIN TRANSGLYCOSYLASE F"/>
    <property type="match status" value="1"/>
</dbReference>
<dbReference type="PANTHER" id="PTHR35936:SF17">
    <property type="entry name" value="ARGININE-BINDING EXTRACELLULAR PROTEIN ARTP"/>
    <property type="match status" value="1"/>
</dbReference>
<dbReference type="EMBL" id="JACHVQ010000001">
    <property type="protein sequence ID" value="MBB2890632.1"/>
    <property type="molecule type" value="Genomic_DNA"/>
</dbReference>
<organism evidence="1 2">
    <name type="scientific">Flexivirga oryzae</name>
    <dbReference type="NCBI Taxonomy" id="1794944"/>
    <lineage>
        <taxon>Bacteria</taxon>
        <taxon>Bacillati</taxon>
        <taxon>Actinomycetota</taxon>
        <taxon>Actinomycetes</taxon>
        <taxon>Micrococcales</taxon>
        <taxon>Dermacoccaceae</taxon>
        <taxon>Flexivirga</taxon>
    </lineage>
</organism>
<dbReference type="AlphaFoldDB" id="A0A839N7H6"/>
<evidence type="ECO:0000313" key="1">
    <source>
        <dbReference type="EMBL" id="MBB2890632.1"/>
    </source>
</evidence>
<evidence type="ECO:0000313" key="2">
    <source>
        <dbReference type="Proteomes" id="UP000559182"/>
    </source>
</evidence>
<keyword evidence="2" id="KW-1185">Reference proteome</keyword>
<protein>
    <submittedName>
        <fullName evidence="1">ABC-type amino acid transport substrate-binding protein</fullName>
    </submittedName>
</protein>
<dbReference type="SUPFAM" id="SSF53850">
    <property type="entry name" value="Periplasmic binding protein-like II"/>
    <property type="match status" value="1"/>
</dbReference>
<name>A0A839N7H6_9MICO</name>
<dbReference type="Gene3D" id="3.40.190.10">
    <property type="entry name" value="Periplasmic binding protein-like II"/>
    <property type="match status" value="2"/>
</dbReference>
<gene>
    <name evidence="1" type="ORF">FHU39_000616</name>
</gene>
<dbReference type="Proteomes" id="UP000559182">
    <property type="component" value="Unassembled WGS sequence"/>
</dbReference>